<dbReference type="EMBL" id="QOVC01000001">
    <property type="protein sequence ID" value="KAA0692794.1"/>
    <property type="molecule type" value="Genomic_DNA"/>
</dbReference>
<gene>
    <name evidence="1" type="ORF">DTX73_00730</name>
    <name evidence="2" type="ORF">EB12_00491</name>
</gene>
<evidence type="ECO:0000313" key="2">
    <source>
        <dbReference type="EMBL" id="RBS35063.1"/>
    </source>
</evidence>
<accession>A0A3F3LYL4</accession>
<evidence type="ECO:0008006" key="5">
    <source>
        <dbReference type="Google" id="ProtNLM"/>
    </source>
</evidence>
<reference evidence="1 4" key="2">
    <citation type="submission" date="2018-07" db="EMBL/GenBank/DDBJ databases">
        <title>High quality draft genome sequencing of Enterococcus faecium exhibiting probiotic potential isolated from mucus of freshwater fish.</title>
        <authorList>
            <person name="El-Jeni R."/>
            <person name="Ghedira K."/>
            <person name="Abdelhak S."/>
            <person name="El-Bour M."/>
            <person name="Bouhaouala-Zahar B."/>
        </authorList>
    </citation>
    <scope>NUCLEOTIDE SEQUENCE [LARGE SCALE GENOMIC DNA]</scope>
    <source>
        <strain evidence="1 4">R.A73</strain>
    </source>
</reference>
<reference evidence="2 3" key="1">
    <citation type="submission" date="2015-06" db="EMBL/GenBank/DDBJ databases">
        <title>The Genome Sequence of Enterococcus faecium 131EA1.</title>
        <authorList>
            <consortium name="The Broad Institute Genomics Platform"/>
            <consortium name="The Broad Institute Genome Sequencing Center for Infectious Disease"/>
            <person name="Earl A.M."/>
            <person name="Van Tyne D."/>
            <person name="Lebreton F."/>
            <person name="Saavedra J.T."/>
            <person name="Gilmore M.S."/>
            <person name="Manson Mcguire A."/>
            <person name="Clock S."/>
            <person name="Crupain M."/>
            <person name="Rangan U."/>
            <person name="Young S."/>
            <person name="Abouelleil A."/>
            <person name="Cao P."/>
            <person name="Chapman S.B."/>
            <person name="Griggs A."/>
            <person name="Priest M."/>
            <person name="Shea T."/>
            <person name="Wortman J."/>
            <person name="Nusbaum C."/>
            <person name="Birren B."/>
        </authorList>
    </citation>
    <scope>NUCLEOTIDE SEQUENCE [LARGE SCALE GENOMIC DNA]</scope>
    <source>
        <strain evidence="2 3">131EA1</strain>
    </source>
</reference>
<evidence type="ECO:0000313" key="3">
    <source>
        <dbReference type="Proteomes" id="UP000253144"/>
    </source>
</evidence>
<dbReference type="RefSeq" id="WP_029487152.1">
    <property type="nucleotide sequence ID" value="NZ_CP040849.1"/>
</dbReference>
<name>A0A3F3LYL4_ENTFC</name>
<dbReference type="Proteomes" id="UP000253144">
    <property type="component" value="Unassembled WGS sequence"/>
</dbReference>
<evidence type="ECO:0000313" key="4">
    <source>
        <dbReference type="Proteomes" id="UP000448762"/>
    </source>
</evidence>
<sequence length="318" mass="37070">MERGFEYLVDIHGEPGARDIFERICVNLFQSIYGPTVKSVKVSRGDGGIDVLVGELPNPQKVYQCKFFLNGLGASQRQQIKESFKTVTSNYQIRKWRLCLPCILTQDDLLWWSKWKNEQSEVTGIQIELCDGSFLIHQLKSQDIYEREFDDDIRGQLKIILTELNQQKQEIFDKIIYDDIDGIDDQYNDFIFVKMLESAGIFDTNAYKIDFFNTEISKQESLSKDEVEGLKIYNNLKARILSLWRTQFNLYKSHENGENLLLQTYLRIEDLDSTTLQTTSEYNLLAKKGILHHLANDKKIGWVTDYLKKLSEYVGEKL</sequence>
<comment type="caution">
    <text evidence="2">The sequence shown here is derived from an EMBL/GenBank/DDBJ whole genome shotgun (WGS) entry which is preliminary data.</text>
</comment>
<dbReference type="EMBL" id="LEQJ01000002">
    <property type="protein sequence ID" value="RBS35063.1"/>
    <property type="molecule type" value="Genomic_DNA"/>
</dbReference>
<proteinExistence type="predicted"/>
<dbReference type="Proteomes" id="UP000448762">
    <property type="component" value="Unassembled WGS sequence"/>
</dbReference>
<organism evidence="2 3">
    <name type="scientific">Enterococcus faecium</name>
    <name type="common">Streptococcus faecium</name>
    <dbReference type="NCBI Taxonomy" id="1352"/>
    <lineage>
        <taxon>Bacteria</taxon>
        <taxon>Bacillati</taxon>
        <taxon>Bacillota</taxon>
        <taxon>Bacilli</taxon>
        <taxon>Lactobacillales</taxon>
        <taxon>Enterococcaceae</taxon>
        <taxon>Enterococcus</taxon>
    </lineage>
</organism>
<protein>
    <recommendedName>
        <fullName evidence="5">Restriction endonuclease type IV Mrr domain-containing protein</fullName>
    </recommendedName>
</protein>
<evidence type="ECO:0000313" key="1">
    <source>
        <dbReference type="EMBL" id="KAA0692794.1"/>
    </source>
</evidence>
<dbReference type="AlphaFoldDB" id="A0A3F3LYL4"/>